<proteinExistence type="predicted"/>
<name>A0A9D1S6P4_9FIRM</name>
<comment type="caution">
    <text evidence="2">The sequence shown here is derived from an EMBL/GenBank/DDBJ whole genome shotgun (WGS) entry which is preliminary data.</text>
</comment>
<organism evidence="2 3">
    <name type="scientific">Candidatus Avimonoglobus intestinipullorum</name>
    <dbReference type="NCBI Taxonomy" id="2840699"/>
    <lineage>
        <taxon>Bacteria</taxon>
        <taxon>Bacillati</taxon>
        <taxon>Bacillota</taxon>
        <taxon>Clostridia</taxon>
        <taxon>Eubacteriales</taxon>
        <taxon>Candidatus Avimonoglobus</taxon>
    </lineage>
</organism>
<dbReference type="AlphaFoldDB" id="A0A9D1S6P4"/>
<dbReference type="EMBL" id="DVND01000109">
    <property type="protein sequence ID" value="HIU48532.1"/>
    <property type="molecule type" value="Genomic_DNA"/>
</dbReference>
<keyword evidence="1" id="KW-1133">Transmembrane helix</keyword>
<gene>
    <name evidence="2" type="ORF">IAB04_04160</name>
</gene>
<evidence type="ECO:0000313" key="2">
    <source>
        <dbReference type="EMBL" id="HIU48532.1"/>
    </source>
</evidence>
<accession>A0A9D1S6P4</accession>
<feature type="transmembrane region" description="Helical" evidence="1">
    <location>
        <begin position="29"/>
        <end position="49"/>
    </location>
</feature>
<sequence>MGGLYYNYSGDKGATRMYVQTKKAGTREFLLVLAAAVVIYFIYELLRWFLPAAPLIKEAALIVLGGGLVYLVYQHYAASFEYRLGEECLSIERRIGHRVHTVSVPLSEIDSISVGEKPAGPKAENMCVRILQGEKTCYILYENRQKAVAFEPDGQLLEKLKEYK</sequence>
<dbReference type="Proteomes" id="UP000824111">
    <property type="component" value="Unassembled WGS sequence"/>
</dbReference>
<keyword evidence="1" id="KW-0812">Transmembrane</keyword>
<evidence type="ECO:0000256" key="1">
    <source>
        <dbReference type="SAM" id="Phobius"/>
    </source>
</evidence>
<reference evidence="2" key="1">
    <citation type="submission" date="2020-10" db="EMBL/GenBank/DDBJ databases">
        <authorList>
            <person name="Gilroy R."/>
        </authorList>
    </citation>
    <scope>NUCLEOTIDE SEQUENCE</scope>
    <source>
        <strain evidence="2">ChiSjej4B22-9803</strain>
    </source>
</reference>
<reference evidence="2" key="2">
    <citation type="journal article" date="2021" name="PeerJ">
        <title>Extensive microbial diversity within the chicken gut microbiome revealed by metagenomics and culture.</title>
        <authorList>
            <person name="Gilroy R."/>
            <person name="Ravi A."/>
            <person name="Getino M."/>
            <person name="Pursley I."/>
            <person name="Horton D.L."/>
            <person name="Alikhan N.F."/>
            <person name="Baker D."/>
            <person name="Gharbi K."/>
            <person name="Hall N."/>
            <person name="Watson M."/>
            <person name="Adriaenssens E.M."/>
            <person name="Foster-Nyarko E."/>
            <person name="Jarju S."/>
            <person name="Secka A."/>
            <person name="Antonio M."/>
            <person name="Oren A."/>
            <person name="Chaudhuri R.R."/>
            <person name="La Ragione R."/>
            <person name="Hildebrand F."/>
            <person name="Pallen M.J."/>
        </authorList>
    </citation>
    <scope>NUCLEOTIDE SEQUENCE</scope>
    <source>
        <strain evidence="2">ChiSjej4B22-9803</strain>
    </source>
</reference>
<keyword evidence="1" id="KW-0472">Membrane</keyword>
<protein>
    <submittedName>
        <fullName evidence="2">Uncharacterized protein</fullName>
    </submittedName>
</protein>
<evidence type="ECO:0000313" key="3">
    <source>
        <dbReference type="Proteomes" id="UP000824111"/>
    </source>
</evidence>
<feature type="transmembrane region" description="Helical" evidence="1">
    <location>
        <begin position="55"/>
        <end position="73"/>
    </location>
</feature>